<keyword evidence="2" id="KW-0436">Ligase</keyword>
<keyword evidence="3" id="KW-0547">Nucleotide-binding</keyword>
<dbReference type="PANTHER" id="PTHR43272:SF83">
    <property type="entry name" value="ACYL-COA SYNTHETASE LONG-CHAIN, ISOFORM J"/>
    <property type="match status" value="1"/>
</dbReference>
<organism evidence="5 6">
    <name type="scientific">Dibothriocephalus latus</name>
    <name type="common">Fish tapeworm</name>
    <name type="synonym">Diphyllobothrium latum</name>
    <dbReference type="NCBI Taxonomy" id="60516"/>
    <lineage>
        <taxon>Eukaryota</taxon>
        <taxon>Metazoa</taxon>
        <taxon>Spiralia</taxon>
        <taxon>Lophotrochozoa</taxon>
        <taxon>Platyhelminthes</taxon>
        <taxon>Cestoda</taxon>
        <taxon>Eucestoda</taxon>
        <taxon>Diphyllobothriidea</taxon>
        <taxon>Diphyllobothriidae</taxon>
        <taxon>Dibothriocephalus</taxon>
    </lineage>
</organism>
<dbReference type="GO" id="GO:0005524">
    <property type="term" value="F:ATP binding"/>
    <property type="evidence" value="ECO:0007669"/>
    <property type="project" value="UniProtKB-KW"/>
</dbReference>
<dbReference type="Proteomes" id="UP000281553">
    <property type="component" value="Unassembled WGS sequence"/>
</dbReference>
<sequence length="65" mass="7453">MKDIQDVGRAKKLATFEIPRKLVLDPDPWTPESGLVTEAMKIKRHNIKPKFAKDIDEMYGITQKA</sequence>
<dbReference type="AlphaFoldDB" id="A0A3P7P7A2"/>
<proteinExistence type="inferred from homology"/>
<dbReference type="GO" id="GO:0005783">
    <property type="term" value="C:endoplasmic reticulum"/>
    <property type="evidence" value="ECO:0007669"/>
    <property type="project" value="TreeGrafter"/>
</dbReference>
<comment type="similarity">
    <text evidence="1">Belongs to the ATP-dependent AMP-binding enzyme family.</text>
</comment>
<gene>
    <name evidence="5" type="ORF">DILT_LOCUS19430</name>
</gene>
<dbReference type="EMBL" id="UYRU01113037">
    <property type="protein sequence ID" value="VDN44778.1"/>
    <property type="molecule type" value="Genomic_DNA"/>
</dbReference>
<evidence type="ECO:0000313" key="6">
    <source>
        <dbReference type="Proteomes" id="UP000281553"/>
    </source>
</evidence>
<evidence type="ECO:0000256" key="1">
    <source>
        <dbReference type="ARBA" id="ARBA00006432"/>
    </source>
</evidence>
<evidence type="ECO:0000256" key="3">
    <source>
        <dbReference type="ARBA" id="ARBA00022741"/>
    </source>
</evidence>
<protein>
    <submittedName>
        <fullName evidence="5">Uncharacterized protein</fullName>
    </submittedName>
</protein>
<dbReference type="GO" id="GO:0016020">
    <property type="term" value="C:membrane"/>
    <property type="evidence" value="ECO:0007669"/>
    <property type="project" value="TreeGrafter"/>
</dbReference>
<evidence type="ECO:0000256" key="2">
    <source>
        <dbReference type="ARBA" id="ARBA00022598"/>
    </source>
</evidence>
<dbReference type="GO" id="GO:0004467">
    <property type="term" value="F:long-chain fatty acid-CoA ligase activity"/>
    <property type="evidence" value="ECO:0007669"/>
    <property type="project" value="TreeGrafter"/>
</dbReference>
<keyword evidence="6" id="KW-1185">Reference proteome</keyword>
<accession>A0A3P7P7A2</accession>
<evidence type="ECO:0000256" key="4">
    <source>
        <dbReference type="ARBA" id="ARBA00022840"/>
    </source>
</evidence>
<keyword evidence="4" id="KW-0067">ATP-binding</keyword>
<evidence type="ECO:0000313" key="5">
    <source>
        <dbReference type="EMBL" id="VDN44778.1"/>
    </source>
</evidence>
<dbReference type="OrthoDB" id="1700726at2759"/>
<dbReference type="PANTHER" id="PTHR43272">
    <property type="entry name" value="LONG-CHAIN-FATTY-ACID--COA LIGASE"/>
    <property type="match status" value="1"/>
</dbReference>
<reference evidence="5 6" key="1">
    <citation type="submission" date="2018-11" db="EMBL/GenBank/DDBJ databases">
        <authorList>
            <consortium name="Pathogen Informatics"/>
        </authorList>
    </citation>
    <scope>NUCLEOTIDE SEQUENCE [LARGE SCALE GENOMIC DNA]</scope>
</reference>
<name>A0A3P7P7A2_DIBLA</name>